<keyword evidence="2" id="KW-1185">Reference proteome</keyword>
<gene>
    <name evidence="1" type="ORF">NC99_38230</name>
</gene>
<reference evidence="2" key="1">
    <citation type="submission" date="2015-07" db="EMBL/GenBank/DDBJ databases">
        <title>Genome sequencing of Sunxiuqinia dokdonensis strain SK.</title>
        <authorList>
            <person name="Ahn S."/>
            <person name="Kim B.-C."/>
        </authorList>
    </citation>
    <scope>NUCLEOTIDE SEQUENCE [LARGE SCALE GENOMIC DNA]</scope>
    <source>
        <strain evidence="2">SK</strain>
    </source>
</reference>
<evidence type="ECO:0000313" key="2">
    <source>
        <dbReference type="Proteomes" id="UP000036958"/>
    </source>
</evidence>
<evidence type="ECO:0000313" key="1">
    <source>
        <dbReference type="EMBL" id="KOH43396.1"/>
    </source>
</evidence>
<dbReference type="Proteomes" id="UP000036958">
    <property type="component" value="Unassembled WGS sequence"/>
</dbReference>
<dbReference type="AlphaFoldDB" id="A0A0L8V4N0"/>
<comment type="caution">
    <text evidence="1">The sequence shown here is derived from an EMBL/GenBank/DDBJ whole genome shotgun (WGS) entry which is preliminary data.</text>
</comment>
<dbReference type="EMBL" id="LGIA01000190">
    <property type="protein sequence ID" value="KOH43396.1"/>
    <property type="molecule type" value="Genomic_DNA"/>
</dbReference>
<protein>
    <submittedName>
        <fullName evidence="1">Uncharacterized protein</fullName>
    </submittedName>
</protein>
<sequence>MNVLLPVPYHPIIIKIRNQTSITMSPNFHRGENKIASGRKIISIGEKIYLHQEGNIFLSG</sequence>
<proteinExistence type="predicted"/>
<organism evidence="1 2">
    <name type="scientific">Sunxiuqinia dokdonensis</name>
    <dbReference type="NCBI Taxonomy" id="1409788"/>
    <lineage>
        <taxon>Bacteria</taxon>
        <taxon>Pseudomonadati</taxon>
        <taxon>Bacteroidota</taxon>
        <taxon>Bacteroidia</taxon>
        <taxon>Marinilabiliales</taxon>
        <taxon>Prolixibacteraceae</taxon>
        <taxon>Sunxiuqinia</taxon>
    </lineage>
</organism>
<dbReference type="STRING" id="1409788.NC99_38230"/>
<name>A0A0L8V4N0_9BACT</name>
<accession>A0A0L8V4N0</accession>